<proteinExistence type="predicted"/>
<organism evidence="2 3">
    <name type="scientific">Portunus trituberculatus</name>
    <name type="common">Swimming crab</name>
    <name type="synonym">Neptunus trituberculatus</name>
    <dbReference type="NCBI Taxonomy" id="210409"/>
    <lineage>
        <taxon>Eukaryota</taxon>
        <taxon>Metazoa</taxon>
        <taxon>Ecdysozoa</taxon>
        <taxon>Arthropoda</taxon>
        <taxon>Crustacea</taxon>
        <taxon>Multicrustacea</taxon>
        <taxon>Malacostraca</taxon>
        <taxon>Eumalacostraca</taxon>
        <taxon>Eucarida</taxon>
        <taxon>Decapoda</taxon>
        <taxon>Pleocyemata</taxon>
        <taxon>Brachyura</taxon>
        <taxon>Eubrachyura</taxon>
        <taxon>Portunoidea</taxon>
        <taxon>Portunidae</taxon>
        <taxon>Portuninae</taxon>
        <taxon>Portunus</taxon>
    </lineage>
</organism>
<comment type="caution">
    <text evidence="2">The sequence shown here is derived from an EMBL/GenBank/DDBJ whole genome shotgun (WGS) entry which is preliminary data.</text>
</comment>
<feature type="compositionally biased region" description="Basic and acidic residues" evidence="1">
    <location>
        <begin position="28"/>
        <end position="45"/>
    </location>
</feature>
<reference evidence="2 3" key="1">
    <citation type="submission" date="2019-05" db="EMBL/GenBank/DDBJ databases">
        <title>Another draft genome of Portunus trituberculatus and its Hox gene families provides insights of decapod evolution.</title>
        <authorList>
            <person name="Jeong J.-H."/>
            <person name="Song I."/>
            <person name="Kim S."/>
            <person name="Choi T."/>
            <person name="Kim D."/>
            <person name="Ryu S."/>
            <person name="Kim W."/>
        </authorList>
    </citation>
    <scope>NUCLEOTIDE SEQUENCE [LARGE SCALE GENOMIC DNA]</scope>
    <source>
        <tissue evidence="2">Muscle</tissue>
    </source>
</reference>
<dbReference type="EMBL" id="VSRR010004155">
    <property type="protein sequence ID" value="MPC38732.1"/>
    <property type="molecule type" value="Genomic_DNA"/>
</dbReference>
<accession>A0A5B7EX06</accession>
<gene>
    <name evidence="2" type="ORF">E2C01_032245</name>
</gene>
<name>A0A5B7EX06_PORTR</name>
<sequence length="107" mass="11650">MVKKKGYPYHSSSSSFSASSSSFTKRGGGKEKDTDVKGQWRETRSPVKSGPFPQFLGDAVVQAIDLNLKHKVICYIIPRLPKLLSIGIMFGNPCQPSQQASIYAADG</sequence>
<evidence type="ECO:0000313" key="3">
    <source>
        <dbReference type="Proteomes" id="UP000324222"/>
    </source>
</evidence>
<dbReference type="AlphaFoldDB" id="A0A5B7EX06"/>
<dbReference type="Proteomes" id="UP000324222">
    <property type="component" value="Unassembled WGS sequence"/>
</dbReference>
<evidence type="ECO:0000313" key="2">
    <source>
        <dbReference type="EMBL" id="MPC38732.1"/>
    </source>
</evidence>
<keyword evidence="3" id="KW-1185">Reference proteome</keyword>
<evidence type="ECO:0000256" key="1">
    <source>
        <dbReference type="SAM" id="MobiDB-lite"/>
    </source>
</evidence>
<feature type="compositionally biased region" description="Low complexity" evidence="1">
    <location>
        <begin position="11"/>
        <end position="23"/>
    </location>
</feature>
<feature type="region of interest" description="Disordered" evidence="1">
    <location>
        <begin position="1"/>
        <end position="50"/>
    </location>
</feature>
<protein>
    <submittedName>
        <fullName evidence="2">Uncharacterized protein</fullName>
    </submittedName>
</protein>